<dbReference type="EMBL" id="CM039436">
    <property type="protein sequence ID" value="KAI4315487.1"/>
    <property type="molecule type" value="Genomic_DNA"/>
</dbReference>
<protein>
    <submittedName>
        <fullName evidence="1">Uncharacterized protein</fullName>
    </submittedName>
</protein>
<organism evidence="1 2">
    <name type="scientific">Bauhinia variegata</name>
    <name type="common">Purple orchid tree</name>
    <name type="synonym">Phanera variegata</name>
    <dbReference type="NCBI Taxonomy" id="167791"/>
    <lineage>
        <taxon>Eukaryota</taxon>
        <taxon>Viridiplantae</taxon>
        <taxon>Streptophyta</taxon>
        <taxon>Embryophyta</taxon>
        <taxon>Tracheophyta</taxon>
        <taxon>Spermatophyta</taxon>
        <taxon>Magnoliopsida</taxon>
        <taxon>eudicotyledons</taxon>
        <taxon>Gunneridae</taxon>
        <taxon>Pentapetalae</taxon>
        <taxon>rosids</taxon>
        <taxon>fabids</taxon>
        <taxon>Fabales</taxon>
        <taxon>Fabaceae</taxon>
        <taxon>Cercidoideae</taxon>
        <taxon>Cercideae</taxon>
        <taxon>Bauhiniinae</taxon>
        <taxon>Bauhinia</taxon>
    </lineage>
</organism>
<gene>
    <name evidence="1" type="ORF">L6164_028288</name>
</gene>
<reference evidence="1 2" key="1">
    <citation type="journal article" date="2022" name="DNA Res.">
        <title>Chromosomal-level genome assembly of the orchid tree Bauhinia variegata (Leguminosae; Cercidoideae) supports the allotetraploid origin hypothesis of Bauhinia.</title>
        <authorList>
            <person name="Zhong Y."/>
            <person name="Chen Y."/>
            <person name="Zheng D."/>
            <person name="Pang J."/>
            <person name="Liu Y."/>
            <person name="Luo S."/>
            <person name="Meng S."/>
            <person name="Qian L."/>
            <person name="Wei D."/>
            <person name="Dai S."/>
            <person name="Zhou R."/>
        </authorList>
    </citation>
    <scope>NUCLEOTIDE SEQUENCE [LARGE SCALE GENOMIC DNA]</scope>
    <source>
        <strain evidence="1">BV-YZ2020</strain>
    </source>
</reference>
<keyword evidence="2" id="KW-1185">Reference proteome</keyword>
<dbReference type="Proteomes" id="UP000828941">
    <property type="component" value="Chromosome 11"/>
</dbReference>
<accession>A0ACB9LX92</accession>
<evidence type="ECO:0000313" key="2">
    <source>
        <dbReference type="Proteomes" id="UP000828941"/>
    </source>
</evidence>
<evidence type="ECO:0000313" key="1">
    <source>
        <dbReference type="EMBL" id="KAI4315487.1"/>
    </source>
</evidence>
<comment type="caution">
    <text evidence="1">The sequence shown here is derived from an EMBL/GenBank/DDBJ whole genome shotgun (WGS) entry which is preliminary data.</text>
</comment>
<sequence length="111" mass="12992">MPQQVMAKNLKMNRRRFSFRIFRKWCRYILAAASTVVSTFILVFVAEWGDKSFFSTIASCTGRLLIGDFLSEKIIYCLHRMCSLSRLCCGNNVRNLELEIRQLKNCCYMKS</sequence>
<name>A0ACB9LX92_BAUVA</name>
<proteinExistence type="predicted"/>